<name>A0A450ZUX6_9GAMM</name>
<dbReference type="GO" id="GO:0006508">
    <property type="term" value="P:proteolysis"/>
    <property type="evidence" value="ECO:0007669"/>
    <property type="project" value="InterPro"/>
</dbReference>
<evidence type="ECO:0000313" key="3">
    <source>
        <dbReference type="EMBL" id="VFK65905.1"/>
    </source>
</evidence>
<dbReference type="SUPFAM" id="SSF52129">
    <property type="entry name" value="Caspase-like"/>
    <property type="match status" value="1"/>
</dbReference>
<dbReference type="GO" id="GO:0004197">
    <property type="term" value="F:cysteine-type endopeptidase activity"/>
    <property type="evidence" value="ECO:0007669"/>
    <property type="project" value="InterPro"/>
</dbReference>
<sequence>MAKAGNRINIVMLDACRNNPFLSGSHSRSHSRIRGLAVVQAKSGSIVSYATAPGKTASDGKGRNSPYTAALIDNIRTPGFKIEEMFKQVRIQVEKLTNGAQTPWENSSLTSDFFFGGKNAN</sequence>
<proteinExistence type="predicted"/>
<dbReference type="PANTHER" id="PTHR22576">
    <property type="entry name" value="MUCOSA ASSOCIATED LYMPHOID TISSUE LYMPHOMA TRANSLOCATION PROTEIN 1/PARACASPASE"/>
    <property type="match status" value="1"/>
</dbReference>
<organism evidence="2">
    <name type="scientific">Candidatus Kentrum sp. TUN</name>
    <dbReference type="NCBI Taxonomy" id="2126343"/>
    <lineage>
        <taxon>Bacteria</taxon>
        <taxon>Pseudomonadati</taxon>
        <taxon>Pseudomonadota</taxon>
        <taxon>Gammaproteobacteria</taxon>
        <taxon>Candidatus Kentrum</taxon>
    </lineage>
</organism>
<dbReference type="PANTHER" id="PTHR22576:SF37">
    <property type="entry name" value="MUCOSA-ASSOCIATED LYMPHOID TISSUE LYMPHOMA TRANSLOCATION PROTEIN 1"/>
    <property type="match status" value="1"/>
</dbReference>
<gene>
    <name evidence="3" type="ORF">BECKTUN1418E_GA0071001_11165</name>
    <name evidence="2" type="ORF">BECKTUN1418F_GA0071002_11205</name>
</gene>
<dbReference type="Pfam" id="PF00656">
    <property type="entry name" value="Peptidase_C14"/>
    <property type="match status" value="1"/>
</dbReference>
<feature type="domain" description="Peptidase C14 caspase" evidence="1">
    <location>
        <begin position="9"/>
        <end position="114"/>
    </location>
</feature>
<dbReference type="Gene3D" id="3.40.50.1460">
    <property type="match status" value="1"/>
</dbReference>
<reference evidence="2" key="1">
    <citation type="submission" date="2019-02" db="EMBL/GenBank/DDBJ databases">
        <authorList>
            <person name="Gruber-Vodicka R. H."/>
            <person name="Seah K. B. B."/>
        </authorList>
    </citation>
    <scope>NUCLEOTIDE SEQUENCE</scope>
    <source>
        <strain evidence="3">BECK_BY2</strain>
        <strain evidence="2">BECK_BY3</strain>
    </source>
</reference>
<dbReference type="EMBL" id="CAADFV010000116">
    <property type="protein sequence ID" value="VFK65905.1"/>
    <property type="molecule type" value="Genomic_DNA"/>
</dbReference>
<dbReference type="InterPro" id="IPR052039">
    <property type="entry name" value="Caspase-related_regulators"/>
</dbReference>
<accession>A0A450ZUX6</accession>
<protein>
    <submittedName>
        <fullName evidence="2">Caspase domain-containing protein</fullName>
    </submittedName>
</protein>
<dbReference type="EMBL" id="CAADFY010000120">
    <property type="protein sequence ID" value="VFK57563.1"/>
    <property type="molecule type" value="Genomic_DNA"/>
</dbReference>
<dbReference type="AlphaFoldDB" id="A0A450ZUX6"/>
<evidence type="ECO:0000259" key="1">
    <source>
        <dbReference type="Pfam" id="PF00656"/>
    </source>
</evidence>
<evidence type="ECO:0000313" key="2">
    <source>
        <dbReference type="EMBL" id="VFK57563.1"/>
    </source>
</evidence>
<dbReference type="InterPro" id="IPR011600">
    <property type="entry name" value="Pept_C14_caspase"/>
</dbReference>
<dbReference type="InterPro" id="IPR029030">
    <property type="entry name" value="Caspase-like_dom_sf"/>
</dbReference>